<name>A0A644V3Z9_9ZZZZ</name>
<feature type="compositionally biased region" description="Basic and acidic residues" evidence="1">
    <location>
        <begin position="203"/>
        <end position="235"/>
    </location>
</feature>
<feature type="compositionally biased region" description="Basic and acidic residues" evidence="1">
    <location>
        <begin position="82"/>
        <end position="112"/>
    </location>
</feature>
<dbReference type="AlphaFoldDB" id="A0A644V3Z9"/>
<evidence type="ECO:0000256" key="1">
    <source>
        <dbReference type="SAM" id="MobiDB-lite"/>
    </source>
</evidence>
<feature type="region of interest" description="Disordered" evidence="1">
    <location>
        <begin position="147"/>
        <end position="254"/>
    </location>
</feature>
<protein>
    <submittedName>
        <fullName evidence="2">Uncharacterized protein</fullName>
    </submittedName>
</protein>
<evidence type="ECO:0000313" key="2">
    <source>
        <dbReference type="EMBL" id="MPL86060.1"/>
    </source>
</evidence>
<organism evidence="2">
    <name type="scientific">bioreactor metagenome</name>
    <dbReference type="NCBI Taxonomy" id="1076179"/>
    <lineage>
        <taxon>unclassified sequences</taxon>
        <taxon>metagenomes</taxon>
        <taxon>ecological metagenomes</taxon>
    </lineage>
</organism>
<feature type="compositionally biased region" description="Basic and acidic residues" evidence="1">
    <location>
        <begin position="245"/>
        <end position="254"/>
    </location>
</feature>
<gene>
    <name evidence="2" type="ORF">SDC9_32036</name>
</gene>
<accession>A0A644V3Z9</accession>
<dbReference type="EMBL" id="VSSQ01000216">
    <property type="protein sequence ID" value="MPL86060.1"/>
    <property type="molecule type" value="Genomic_DNA"/>
</dbReference>
<sequence>MERPVPLVHGLDLHDDFVRDLHPVGHRLSFRRSGARLSGFEPFRTAGQREAHREIEERNEAIDPERLERCVVERVGGAHQLLETEDRGQRRRLDELDEKTDRGPERDAEGLRQDHQAQLLPPGQAKACAGIPLAFGQRLDAAAPDLGEIGRGVDRQPERRRRPGLDAQAELRQAEEDQEQQQQQRRALEDLDIEIGHAAQPPSRRDPREQDRQPDDHPADEGHRREQQRPARREQQVAQQVPQGEFDHDSPGPR</sequence>
<comment type="caution">
    <text evidence="2">The sequence shown here is derived from an EMBL/GenBank/DDBJ whole genome shotgun (WGS) entry which is preliminary data.</text>
</comment>
<proteinExistence type="predicted"/>
<feature type="region of interest" description="Disordered" evidence="1">
    <location>
        <begin position="81"/>
        <end position="112"/>
    </location>
</feature>
<reference evidence="2" key="1">
    <citation type="submission" date="2019-08" db="EMBL/GenBank/DDBJ databases">
        <authorList>
            <person name="Kucharzyk K."/>
            <person name="Murdoch R.W."/>
            <person name="Higgins S."/>
            <person name="Loffler F."/>
        </authorList>
    </citation>
    <scope>NUCLEOTIDE SEQUENCE</scope>
</reference>